<dbReference type="PANTHER" id="PTHR35377">
    <property type="entry name" value="ANTITOXIN VAPB49-RELATED-RELATED"/>
    <property type="match status" value="1"/>
</dbReference>
<comment type="function">
    <text evidence="2">Antitoxin component of a type II toxin-antitoxin (TA) system.</text>
</comment>
<dbReference type="Pfam" id="PF02604">
    <property type="entry name" value="PhdYeFM_antitox"/>
    <property type="match status" value="1"/>
</dbReference>
<dbReference type="InterPro" id="IPR006442">
    <property type="entry name" value="Antitoxin_Phd/YefM"/>
</dbReference>
<evidence type="ECO:0000313" key="4">
    <source>
        <dbReference type="Proteomes" id="UP000178419"/>
    </source>
</evidence>
<dbReference type="InterPro" id="IPR051416">
    <property type="entry name" value="phD-YefM_TA_antitoxins"/>
</dbReference>
<dbReference type="Gene3D" id="3.40.1620.10">
    <property type="entry name" value="YefM-like domain"/>
    <property type="match status" value="1"/>
</dbReference>
<dbReference type="InterPro" id="IPR036165">
    <property type="entry name" value="YefM-like_sf"/>
</dbReference>
<dbReference type="AlphaFoldDB" id="A0A1F7Y0C8"/>
<organism evidence="3 4">
    <name type="scientific">Candidatus Woesebacteria bacterium RIFCSPHIGHO2_01_FULL_38_9</name>
    <dbReference type="NCBI Taxonomy" id="1802492"/>
    <lineage>
        <taxon>Bacteria</taxon>
        <taxon>Candidatus Woeseibacteriota</taxon>
    </lineage>
</organism>
<accession>A0A1F7Y0C8</accession>
<dbReference type="PANTHER" id="PTHR35377:SF4">
    <property type="entry name" value="PREVENT-HOST-DEATH FAMILY PROTEIN"/>
    <property type="match status" value="1"/>
</dbReference>
<comment type="caution">
    <text evidence="3">The sequence shown here is derived from an EMBL/GenBank/DDBJ whole genome shotgun (WGS) entry which is preliminary data.</text>
</comment>
<evidence type="ECO:0000313" key="3">
    <source>
        <dbReference type="EMBL" id="OGM20751.1"/>
    </source>
</evidence>
<dbReference type="EMBL" id="MGGE01000035">
    <property type="protein sequence ID" value="OGM20751.1"/>
    <property type="molecule type" value="Genomic_DNA"/>
</dbReference>
<protein>
    <recommendedName>
        <fullName evidence="2">Antitoxin</fullName>
    </recommendedName>
</protein>
<dbReference type="NCBIfam" id="TIGR01552">
    <property type="entry name" value="phd_fam"/>
    <property type="match status" value="1"/>
</dbReference>
<evidence type="ECO:0000256" key="2">
    <source>
        <dbReference type="RuleBase" id="RU362080"/>
    </source>
</evidence>
<sequence>MLTANIHEAKTNLSKLIEQVLQGKEVIIAKAGKPVAKIVKFQKPTKKSSYGILKGKIWMSDDFIEEDEEINKMFYSE</sequence>
<gene>
    <name evidence="3" type="ORF">A2714_03665</name>
</gene>
<dbReference type="Proteomes" id="UP000178419">
    <property type="component" value="Unassembled WGS sequence"/>
</dbReference>
<name>A0A1F7Y0C8_9BACT</name>
<comment type="similarity">
    <text evidence="1 2">Belongs to the phD/YefM antitoxin family.</text>
</comment>
<evidence type="ECO:0000256" key="1">
    <source>
        <dbReference type="ARBA" id="ARBA00009981"/>
    </source>
</evidence>
<proteinExistence type="inferred from homology"/>
<reference evidence="3 4" key="1">
    <citation type="journal article" date="2016" name="Nat. Commun.">
        <title>Thousands of microbial genomes shed light on interconnected biogeochemical processes in an aquifer system.</title>
        <authorList>
            <person name="Anantharaman K."/>
            <person name="Brown C.T."/>
            <person name="Hug L.A."/>
            <person name="Sharon I."/>
            <person name="Castelle C.J."/>
            <person name="Probst A.J."/>
            <person name="Thomas B.C."/>
            <person name="Singh A."/>
            <person name="Wilkins M.J."/>
            <person name="Karaoz U."/>
            <person name="Brodie E.L."/>
            <person name="Williams K.H."/>
            <person name="Hubbard S.S."/>
            <person name="Banfield J.F."/>
        </authorList>
    </citation>
    <scope>NUCLEOTIDE SEQUENCE [LARGE SCALE GENOMIC DNA]</scope>
</reference>
<dbReference type="SUPFAM" id="SSF143120">
    <property type="entry name" value="YefM-like"/>
    <property type="match status" value="1"/>
</dbReference>